<organism evidence="3 4">
    <name type="scientific">Rhodovulum iodosum</name>
    <dbReference type="NCBI Taxonomy" id="68291"/>
    <lineage>
        <taxon>Bacteria</taxon>
        <taxon>Pseudomonadati</taxon>
        <taxon>Pseudomonadota</taxon>
        <taxon>Alphaproteobacteria</taxon>
        <taxon>Rhodobacterales</taxon>
        <taxon>Paracoccaceae</taxon>
        <taxon>Rhodovulum</taxon>
    </lineage>
</organism>
<comment type="caution">
    <text evidence="3">The sequence shown here is derived from an EMBL/GenBank/DDBJ whole genome shotgun (WGS) entry which is preliminary data.</text>
</comment>
<dbReference type="EMBL" id="JBEHHI010000001">
    <property type="protein sequence ID" value="MEX5727093.1"/>
    <property type="molecule type" value="Genomic_DNA"/>
</dbReference>
<feature type="region of interest" description="Disordered" evidence="1">
    <location>
        <begin position="1"/>
        <end position="21"/>
    </location>
</feature>
<dbReference type="InterPro" id="IPR025498">
    <property type="entry name" value="DUF4389"/>
</dbReference>
<feature type="compositionally biased region" description="Basic and acidic residues" evidence="1">
    <location>
        <begin position="1"/>
        <end position="14"/>
    </location>
</feature>
<keyword evidence="2" id="KW-0812">Transmembrane</keyword>
<reference evidence="3 4" key="1">
    <citation type="submission" date="2024-06" db="EMBL/GenBank/DDBJ databases">
        <title>Genome of Rhodovulum iodosum, a marine photoferrotroph.</title>
        <authorList>
            <person name="Bianchini G."/>
            <person name="Nikeleit V."/>
            <person name="Kappler A."/>
            <person name="Bryce C."/>
            <person name="Sanchez-Baracaldo P."/>
        </authorList>
    </citation>
    <scope>NUCLEOTIDE SEQUENCE [LARGE SCALE GENOMIC DNA]</scope>
    <source>
        <strain evidence="3 4">UT/N1</strain>
    </source>
</reference>
<evidence type="ECO:0000256" key="2">
    <source>
        <dbReference type="SAM" id="Phobius"/>
    </source>
</evidence>
<evidence type="ECO:0000256" key="1">
    <source>
        <dbReference type="SAM" id="MobiDB-lite"/>
    </source>
</evidence>
<dbReference type="RefSeq" id="WP_170168868.1">
    <property type="nucleotide sequence ID" value="NZ_JBEHHI010000001.1"/>
</dbReference>
<dbReference type="Proteomes" id="UP001560019">
    <property type="component" value="Unassembled WGS sequence"/>
</dbReference>
<accession>A0ABV3XRT1</accession>
<keyword evidence="4" id="KW-1185">Reference proteome</keyword>
<evidence type="ECO:0000313" key="4">
    <source>
        <dbReference type="Proteomes" id="UP001560019"/>
    </source>
</evidence>
<keyword evidence="2" id="KW-1133">Transmembrane helix</keyword>
<keyword evidence="2" id="KW-0472">Membrane</keyword>
<evidence type="ECO:0008006" key="5">
    <source>
        <dbReference type="Google" id="ProtNLM"/>
    </source>
</evidence>
<sequence length="100" mass="11220">MADEDAKTPTEDQTRPAVSGPAKAVWIRGGWMLVLLILFSIAQTLLVATAILQFGWMLFTKKHNPHITEFGTKLGNWMATTARYQAVASEEKPFPWSEWA</sequence>
<name>A0ABV3XRT1_9RHOB</name>
<evidence type="ECO:0000313" key="3">
    <source>
        <dbReference type="EMBL" id="MEX5727093.1"/>
    </source>
</evidence>
<proteinExistence type="predicted"/>
<gene>
    <name evidence="3" type="ORF">Ga0609869_000446</name>
</gene>
<protein>
    <recommendedName>
        <fullName evidence="5">DUF4389 domain-containing protein</fullName>
    </recommendedName>
</protein>
<feature type="transmembrane region" description="Helical" evidence="2">
    <location>
        <begin position="31"/>
        <end position="59"/>
    </location>
</feature>
<dbReference type="Pfam" id="PF14333">
    <property type="entry name" value="DUF4389"/>
    <property type="match status" value="1"/>
</dbReference>